<dbReference type="AlphaFoldDB" id="A0A1V3A2G6"/>
<dbReference type="InterPro" id="IPR029033">
    <property type="entry name" value="His_PPase_superfam"/>
</dbReference>
<dbReference type="EMBL" id="MUZR01000001">
    <property type="protein sequence ID" value="OOC11531.1"/>
    <property type="molecule type" value="Genomic_DNA"/>
</dbReference>
<feature type="signal peptide" evidence="1">
    <location>
        <begin position="1"/>
        <end position="27"/>
    </location>
</feature>
<dbReference type="SMART" id="SM00855">
    <property type="entry name" value="PGAM"/>
    <property type="match status" value="1"/>
</dbReference>
<dbReference type="CDD" id="cd07067">
    <property type="entry name" value="HP_PGM_like"/>
    <property type="match status" value="1"/>
</dbReference>
<evidence type="ECO:0000256" key="1">
    <source>
        <dbReference type="SAM" id="SignalP"/>
    </source>
</evidence>
<accession>A0A1V3A2G6</accession>
<dbReference type="Proteomes" id="UP000189177">
    <property type="component" value="Unassembled WGS sequence"/>
</dbReference>
<evidence type="ECO:0000313" key="3">
    <source>
        <dbReference type="Proteomes" id="UP000189177"/>
    </source>
</evidence>
<protein>
    <submittedName>
        <fullName evidence="2">Histidine phosphatase family protein</fullName>
    </submittedName>
</protein>
<keyword evidence="3" id="KW-1185">Reference proteome</keyword>
<dbReference type="Gene3D" id="3.40.50.1240">
    <property type="entry name" value="Phosphoglycerate mutase-like"/>
    <property type="match status" value="1"/>
</dbReference>
<gene>
    <name evidence="2" type="ORF">B1A74_00010</name>
</gene>
<reference evidence="2 3" key="1">
    <citation type="submission" date="2017-02" db="EMBL/GenBank/DDBJ databases">
        <title>Genomic diversity within the haloalkaliphilic genus Thioalkalivibrio.</title>
        <authorList>
            <person name="Ahn A.-C."/>
            <person name="Meier-Kolthoff J."/>
            <person name="Overmars L."/>
            <person name="Richter M."/>
            <person name="Woyke T."/>
            <person name="Sorokin D.Y."/>
            <person name="Muyzer G."/>
        </authorList>
    </citation>
    <scope>NUCLEOTIDE SEQUENCE [LARGE SCALE GENOMIC DNA]</scope>
    <source>
        <strain evidence="2 3">HL17</strain>
    </source>
</reference>
<feature type="chain" id="PRO_5012753443" evidence="1">
    <location>
        <begin position="28"/>
        <end position="207"/>
    </location>
</feature>
<name>A0A1V3A2G6_9GAMM</name>
<comment type="caution">
    <text evidence="2">The sequence shown here is derived from an EMBL/GenBank/DDBJ whole genome shotgun (WGS) entry which is preliminary data.</text>
</comment>
<dbReference type="SUPFAM" id="SSF53254">
    <property type="entry name" value="Phosphoglycerate mutase-like"/>
    <property type="match status" value="1"/>
</dbReference>
<organism evidence="2 3">
    <name type="scientific">Thioalkalivibrio halophilus</name>
    <dbReference type="NCBI Taxonomy" id="252474"/>
    <lineage>
        <taxon>Bacteria</taxon>
        <taxon>Pseudomonadati</taxon>
        <taxon>Pseudomonadota</taxon>
        <taxon>Gammaproteobacteria</taxon>
        <taxon>Chromatiales</taxon>
        <taxon>Ectothiorhodospiraceae</taxon>
        <taxon>Thioalkalivibrio</taxon>
    </lineage>
</organism>
<dbReference type="Pfam" id="PF00300">
    <property type="entry name" value="His_Phos_1"/>
    <property type="match status" value="1"/>
</dbReference>
<sequence>MSGRPFPGRLGSLLVAGLIGLGGPAVAQAAADEETLWEALGKGGKVVMMRHTESAEADPEVSMHLSPERDCGEEQELSEAGKAQAEALRGALEDRGIRADEVLSSELCRARQTAERAFGEFETWDALNLLQTMPEGEQDWLMEDVRDRIGGFDGEGNLFLISHRGNINTVVFENVEPGSLVVVRPEGFGSHEVLGEIPLEAYYGAGD</sequence>
<keyword evidence="1" id="KW-0732">Signal</keyword>
<proteinExistence type="predicted"/>
<dbReference type="STRING" id="252474.B1A74_00010"/>
<evidence type="ECO:0000313" key="2">
    <source>
        <dbReference type="EMBL" id="OOC11531.1"/>
    </source>
</evidence>
<dbReference type="InterPro" id="IPR013078">
    <property type="entry name" value="His_Pase_superF_clade-1"/>
</dbReference>